<evidence type="ECO:0000313" key="2">
    <source>
        <dbReference type="EMBL" id="EGV17185.1"/>
    </source>
</evidence>
<dbReference type="RefSeq" id="WP_007194523.1">
    <property type="nucleotide sequence ID" value="NZ_AFWV01000012.1"/>
</dbReference>
<dbReference type="OrthoDB" id="9798154at2"/>
<sequence>MSGKDAGVDRHRRGFVAAGGVLLALSHVGLLASARASIRQLPDLFSATTIDDALAILGSVGADEHAVELTLPGVVEDGAVVPVRVSSTLEGVEEIYLLVASNPYPVAVRFEIPSGTEPFVSVRLKLAQTGSVYAVVRTRDGLYSRVAETRVTVGGCV</sequence>
<dbReference type="AlphaFoldDB" id="F9UFE8"/>
<dbReference type="STRING" id="768671.ThimaDRAFT_3651"/>
<evidence type="ECO:0000259" key="1">
    <source>
        <dbReference type="Pfam" id="PF13501"/>
    </source>
</evidence>
<dbReference type="eggNOG" id="COG5501">
    <property type="taxonomic scope" value="Bacteria"/>
</dbReference>
<dbReference type="Proteomes" id="UP000005459">
    <property type="component" value="Unassembled WGS sequence"/>
</dbReference>
<dbReference type="InterPro" id="IPR016568">
    <property type="entry name" value="Sulphur_oxidation_SoxY"/>
</dbReference>
<dbReference type="InterPro" id="IPR032711">
    <property type="entry name" value="SoxY"/>
</dbReference>
<dbReference type="Pfam" id="PF13501">
    <property type="entry name" value="SoxY"/>
    <property type="match status" value="1"/>
</dbReference>
<reference evidence="2 3" key="1">
    <citation type="submission" date="2011-06" db="EMBL/GenBank/DDBJ databases">
        <title>The draft genome of Thiocapsa marina 5811.</title>
        <authorList>
            <consortium name="US DOE Joint Genome Institute (JGI-PGF)"/>
            <person name="Lucas S."/>
            <person name="Han J."/>
            <person name="Cheng J.-F."/>
            <person name="Goodwin L."/>
            <person name="Pitluck S."/>
            <person name="Peters L."/>
            <person name="Land M.L."/>
            <person name="Hauser L."/>
            <person name="Vogl K."/>
            <person name="Liu Z."/>
            <person name="Imhoff J."/>
            <person name="Thiel V."/>
            <person name="Frigaard N.-U."/>
            <person name="Bryant D."/>
            <person name="Woyke T.J."/>
        </authorList>
    </citation>
    <scope>NUCLEOTIDE SEQUENCE [LARGE SCALE GENOMIC DNA]</scope>
    <source>
        <strain evidence="2 3">5811</strain>
    </source>
</reference>
<protein>
    <submittedName>
        <fullName evidence="2">Thiosulfate binding protein, putative SoxY</fullName>
    </submittedName>
</protein>
<dbReference type="PIRSF" id="PIRSF010312">
    <property type="entry name" value="Sulphur_oxidation_SoxY"/>
    <property type="match status" value="1"/>
</dbReference>
<evidence type="ECO:0000313" key="3">
    <source>
        <dbReference type="Proteomes" id="UP000005459"/>
    </source>
</evidence>
<name>F9UFE8_9GAMM</name>
<dbReference type="InterPro" id="IPR038162">
    <property type="entry name" value="SoxY_sf"/>
</dbReference>
<organism evidence="2 3">
    <name type="scientific">Thiocapsa marina 5811</name>
    <dbReference type="NCBI Taxonomy" id="768671"/>
    <lineage>
        <taxon>Bacteria</taxon>
        <taxon>Pseudomonadati</taxon>
        <taxon>Pseudomonadota</taxon>
        <taxon>Gammaproteobacteria</taxon>
        <taxon>Chromatiales</taxon>
        <taxon>Chromatiaceae</taxon>
        <taxon>Thiocapsa</taxon>
    </lineage>
</organism>
<gene>
    <name evidence="2" type="ORF">ThimaDRAFT_3651</name>
</gene>
<accession>F9UFE8</accession>
<dbReference type="EMBL" id="AFWV01000012">
    <property type="protein sequence ID" value="EGV17185.1"/>
    <property type="molecule type" value="Genomic_DNA"/>
</dbReference>
<proteinExistence type="predicted"/>
<keyword evidence="3" id="KW-1185">Reference proteome</keyword>
<dbReference type="Gene3D" id="2.60.40.2470">
    <property type="entry name" value="SoxY domain"/>
    <property type="match status" value="1"/>
</dbReference>
<feature type="domain" description="Ig-like SoxY" evidence="1">
    <location>
        <begin position="62"/>
        <end position="156"/>
    </location>
</feature>